<feature type="region of interest" description="Disordered" evidence="1">
    <location>
        <begin position="207"/>
        <end position="226"/>
    </location>
</feature>
<evidence type="ECO:0000313" key="2">
    <source>
        <dbReference type="EMBL" id="KAJ5202572.1"/>
    </source>
</evidence>
<dbReference type="AlphaFoldDB" id="A0A9W9MJR8"/>
<protein>
    <submittedName>
        <fullName evidence="2">Uncharacterized protein</fullName>
    </submittedName>
</protein>
<reference evidence="2" key="2">
    <citation type="journal article" date="2023" name="IMA Fungus">
        <title>Comparative genomic study of the Penicillium genus elucidates a diverse pangenome and 15 lateral gene transfer events.</title>
        <authorList>
            <person name="Petersen C."/>
            <person name="Sorensen T."/>
            <person name="Nielsen M.R."/>
            <person name="Sondergaard T.E."/>
            <person name="Sorensen J.L."/>
            <person name="Fitzpatrick D.A."/>
            <person name="Frisvad J.C."/>
            <person name="Nielsen K.L."/>
        </authorList>
    </citation>
    <scope>NUCLEOTIDE SEQUENCE</scope>
    <source>
        <strain evidence="2">IBT 20477</strain>
    </source>
</reference>
<name>A0A9W9MJR8_9EURO</name>
<feature type="region of interest" description="Disordered" evidence="1">
    <location>
        <begin position="123"/>
        <end position="142"/>
    </location>
</feature>
<keyword evidence="3" id="KW-1185">Reference proteome</keyword>
<feature type="compositionally biased region" description="Basic residues" evidence="1">
    <location>
        <begin position="35"/>
        <end position="50"/>
    </location>
</feature>
<sequence>MSTAVAPAAPPPPPPPPNPPKRPLPADKAEVALSKRQKKRVFERARKRRKDKLADLAAVQTDRLAAMQAFAARDKEAQALADRTAARALYFKARTQEALAAECALSNGADGAALAGVGSGSDVAVPSRLGDRSGIPGTPETEVPALAAQGGIGSGVPEDRPSGERVTAPVAVPFRERPLEERITRPLASRITRPGVVIPVIPLLPVGRARREKKEKKEEKDEDDKA</sequence>
<feature type="compositionally biased region" description="Pro residues" evidence="1">
    <location>
        <begin position="8"/>
        <end position="23"/>
    </location>
</feature>
<feature type="region of interest" description="Disordered" evidence="1">
    <location>
        <begin position="149"/>
        <end position="171"/>
    </location>
</feature>
<feature type="region of interest" description="Disordered" evidence="1">
    <location>
        <begin position="1"/>
        <end position="26"/>
    </location>
</feature>
<comment type="caution">
    <text evidence="2">The sequence shown here is derived from an EMBL/GenBank/DDBJ whole genome shotgun (WGS) entry which is preliminary data.</text>
</comment>
<dbReference type="Proteomes" id="UP001150942">
    <property type="component" value="Unassembled WGS sequence"/>
</dbReference>
<feature type="region of interest" description="Disordered" evidence="1">
    <location>
        <begin position="31"/>
        <end position="50"/>
    </location>
</feature>
<proteinExistence type="predicted"/>
<dbReference type="EMBL" id="JAPQKQ010000003">
    <property type="protein sequence ID" value="KAJ5202572.1"/>
    <property type="molecule type" value="Genomic_DNA"/>
</dbReference>
<evidence type="ECO:0000256" key="1">
    <source>
        <dbReference type="SAM" id="MobiDB-lite"/>
    </source>
</evidence>
<organism evidence="2 3">
    <name type="scientific">Penicillium cf. viridicatum</name>
    <dbReference type="NCBI Taxonomy" id="2972119"/>
    <lineage>
        <taxon>Eukaryota</taxon>
        <taxon>Fungi</taxon>
        <taxon>Dikarya</taxon>
        <taxon>Ascomycota</taxon>
        <taxon>Pezizomycotina</taxon>
        <taxon>Eurotiomycetes</taxon>
        <taxon>Eurotiomycetidae</taxon>
        <taxon>Eurotiales</taxon>
        <taxon>Aspergillaceae</taxon>
        <taxon>Penicillium</taxon>
    </lineage>
</organism>
<evidence type="ECO:0000313" key="3">
    <source>
        <dbReference type="Proteomes" id="UP001150942"/>
    </source>
</evidence>
<reference evidence="2" key="1">
    <citation type="submission" date="2022-11" db="EMBL/GenBank/DDBJ databases">
        <authorList>
            <person name="Petersen C."/>
        </authorList>
    </citation>
    <scope>NUCLEOTIDE SEQUENCE</scope>
    <source>
        <strain evidence="2">IBT 20477</strain>
    </source>
</reference>
<gene>
    <name evidence="2" type="ORF">N7449_004651</name>
</gene>
<accession>A0A9W9MJR8</accession>
<feature type="compositionally biased region" description="Basic and acidic residues" evidence="1">
    <location>
        <begin position="215"/>
        <end position="226"/>
    </location>
</feature>